<dbReference type="InterPro" id="IPR023227">
    <property type="entry name" value="SAM_OH_AdoTrfase_C_sf"/>
</dbReference>
<dbReference type="InterPro" id="IPR002747">
    <property type="entry name" value="SAM_OH_AdoTrfase"/>
</dbReference>
<accession>D5TZT3</accession>
<proteinExistence type="inferred from homology"/>
<reference evidence="6" key="2">
    <citation type="journal article" date="2010" name="Stand. Genomic Sci.">
        <title>Complete genome sequence of Thermosphaera aggregans type strain (M11TLT).</title>
        <authorList>
            <person name="Spring S."/>
            <person name="Rachel R."/>
            <person name="Lapidus A."/>
            <person name="Davenport K."/>
            <person name="Tice H."/>
            <person name="Copeland A."/>
            <person name="Cheng J.-F."/>
            <person name="Lucas S."/>
            <person name="Chen F."/>
            <person name="Nolan M."/>
            <person name="Bruce D."/>
            <person name="Goodwin L."/>
            <person name="Pitluck S."/>
            <person name="Ivanova N."/>
            <person name="Mavromatis K."/>
            <person name="Ovchinnikova G."/>
            <person name="Pati A."/>
            <person name="Chen A."/>
            <person name="Palaniappan K."/>
            <person name="Land M."/>
            <person name="Hauser L."/>
            <person name="Chang Y.-J."/>
            <person name="Jeffries C.C."/>
            <person name="Brettin T."/>
            <person name="Detter J.C."/>
            <person name="Tapia R."/>
            <person name="Han C."/>
            <person name="Heimerl T."/>
            <person name="Weikl F."/>
            <person name="Brambilla E."/>
            <person name="Goker M."/>
            <person name="Bristow J."/>
            <person name="Eisen J.A."/>
            <person name="Markowitz V."/>
            <person name="Hugenholtz P."/>
            <person name="Kyrpides N.C."/>
            <person name="Klenk H.-P."/>
        </authorList>
    </citation>
    <scope>NUCLEOTIDE SEQUENCE [LARGE SCALE GENOMIC DNA]</scope>
    <source>
        <strain evidence="6">DSM 11486 / M11TL</strain>
    </source>
</reference>
<evidence type="ECO:0008006" key="7">
    <source>
        <dbReference type="Google" id="ProtNLM"/>
    </source>
</evidence>
<dbReference type="SUPFAM" id="SSF102522">
    <property type="entry name" value="Bacterial fluorinating enzyme, N-terminal domain"/>
    <property type="match status" value="1"/>
</dbReference>
<evidence type="ECO:0000256" key="1">
    <source>
        <dbReference type="ARBA" id="ARBA00022691"/>
    </source>
</evidence>
<dbReference type="STRING" id="633148.Tagg_0102"/>
<dbReference type="RefSeq" id="WP_013128976.1">
    <property type="nucleotide sequence ID" value="NC_014160.1"/>
</dbReference>
<evidence type="ECO:0000256" key="2">
    <source>
        <dbReference type="ARBA" id="ARBA00024035"/>
    </source>
</evidence>
<dbReference type="InterPro" id="IPR046470">
    <property type="entry name" value="SAM_HAT_C"/>
</dbReference>
<dbReference type="SUPFAM" id="SSF101852">
    <property type="entry name" value="Bacterial fluorinating enzyme, C-terminal domain"/>
    <property type="match status" value="1"/>
</dbReference>
<dbReference type="PANTHER" id="PTHR35092">
    <property type="entry name" value="CHLORINASE MJ1651"/>
    <property type="match status" value="1"/>
</dbReference>
<reference evidence="5 6" key="1">
    <citation type="journal article" date="2010" name="Stand. Genomic Sci.">
        <title>Complete genome sequence of Thermosphaera aggregans type strain (M11TL).</title>
        <authorList>
            <person name="Spring S."/>
            <person name="Rachel R."/>
            <person name="Lapidus A."/>
            <person name="Davenport K."/>
            <person name="Tice H."/>
            <person name="Copeland A."/>
            <person name="Cheng J.F."/>
            <person name="Lucas S."/>
            <person name="Chen F."/>
            <person name="Nolan M."/>
            <person name="Bruce D."/>
            <person name="Goodwin L."/>
            <person name="Pitluck S."/>
            <person name="Ivanova N."/>
            <person name="Mavromatis K."/>
            <person name="Ovchinnikova G."/>
            <person name="Pati A."/>
            <person name="Chen A."/>
            <person name="Palaniappan K."/>
            <person name="Land M."/>
            <person name="Hauser L."/>
            <person name="Chang Y.J."/>
            <person name="Jeffries C.C."/>
            <person name="Brettin T."/>
            <person name="Detter J.C."/>
            <person name="Tapia R."/>
            <person name="Han C."/>
            <person name="Heimerl T."/>
            <person name="Weikl F."/>
            <person name="Brambilla E."/>
            <person name="Goker M."/>
            <person name="Bristow J."/>
            <person name="Eisen J.A."/>
            <person name="Markowitz V."/>
            <person name="Hugenholtz P."/>
            <person name="Kyrpides N.C."/>
            <person name="Klenk H.P."/>
        </authorList>
    </citation>
    <scope>NUCLEOTIDE SEQUENCE [LARGE SCALE GENOMIC DNA]</scope>
    <source>
        <strain evidence="6">DSM 11486 / M11TL</strain>
    </source>
</reference>
<reference key="3">
    <citation type="submission" date="2010-02" db="EMBL/GenBank/DDBJ databases">
        <title>Complete genome sequence of Thermosphaera aggregans type strain (M11TL).</title>
        <authorList>
            <consortium name="US DOE Joint Genome Institute (JGI-PGF)"/>
            <person name="Spring S."/>
            <person name="Lapidus A."/>
            <person name="Munk C."/>
            <person name="Schroeder M."/>
            <person name="Glavina Del Rio T."/>
            <person name="Tice H."/>
            <person name="Copeland A."/>
            <person name="Cheng J.-F."/>
            <person name="Lucas S."/>
            <person name="Chen F."/>
            <person name="Nolan M."/>
            <person name="Bruce D."/>
            <person name="Goodwin L."/>
            <person name="Pitluck S."/>
            <person name="Ivanova N."/>
            <person name="Mavromatis K."/>
            <person name="Ovchinnikova G."/>
            <person name="Pati A."/>
            <person name="Chen A."/>
            <person name="Palaniappan K."/>
            <person name="Land M."/>
            <person name="Hauser L."/>
            <person name="Chang Y.-J."/>
            <person name="Jeffries C.C."/>
            <person name="Brettin T."/>
            <person name="Detter J.C."/>
            <person name="Tapia R."/>
            <person name="Han C."/>
            <person name="Chain P."/>
            <person name="Heimerl T."/>
            <person name="Weik F."/>
            <person name="Goker M."/>
            <person name="Rachel R."/>
            <person name="Bristow J."/>
            <person name="Eisen J.A."/>
            <person name="Markowitz V."/>
            <person name="Hugenholtz P."/>
            <person name="Kyrpides N.C."/>
            <person name="Klenk H.-P."/>
        </authorList>
    </citation>
    <scope>NUCLEOTIDE SEQUENCE</scope>
    <source>
        <strain>DSM 11486</strain>
    </source>
</reference>
<feature type="domain" description="S-adenosyl-l-methionine hydroxide adenosyltransferase N-terminal" evidence="3">
    <location>
        <begin position="3"/>
        <end position="148"/>
    </location>
</feature>
<dbReference type="eggNOG" id="arCOG04309">
    <property type="taxonomic scope" value="Archaea"/>
</dbReference>
<evidence type="ECO:0000259" key="4">
    <source>
        <dbReference type="Pfam" id="PF20257"/>
    </source>
</evidence>
<keyword evidence="1" id="KW-0949">S-adenosyl-L-methionine</keyword>
<dbReference type="PIRSF" id="PIRSF006779">
    <property type="entry name" value="UCP006779"/>
    <property type="match status" value="1"/>
</dbReference>
<sequence>MLIVLQTDFGYKDPYVGVMKGVIKTINPDAEIIDLTHGVARHSILEAAFNLLVSAEYFPSGTIFVTVVDPGVGTGRRALLIQTRNYILIGPDNGVLSLLAFKDGVLKVFDISNSPYRLPKVSSTFHGRDVFAPVAAWVSKGVPLERVGTPLPSEAIAKLQIEEPYVNVEGGWFEATVLSVDVFGNISLNAGVEVVESLGIRRNDKLVVEGLNNKLECTMVNTFGDVGVGEGACYINSWGFFEIALNQGDASRMLNTRTLEKLRVIRKHV</sequence>
<dbReference type="Pfam" id="PF20257">
    <property type="entry name" value="SAM_HAT_C"/>
    <property type="match status" value="1"/>
</dbReference>
<name>D5TZT3_THEAM</name>
<dbReference type="Pfam" id="PF01887">
    <property type="entry name" value="SAM_HAT_N"/>
    <property type="match status" value="1"/>
</dbReference>
<dbReference type="AlphaFoldDB" id="D5TZT3"/>
<evidence type="ECO:0000313" key="6">
    <source>
        <dbReference type="Proteomes" id="UP000002376"/>
    </source>
</evidence>
<dbReference type="KEGG" id="tag:Tagg_0102"/>
<dbReference type="OrthoDB" id="372224at2157"/>
<dbReference type="InterPro" id="IPR023228">
    <property type="entry name" value="SAM_OH_AdoTrfase_N_sf"/>
</dbReference>
<dbReference type="EMBL" id="CP001939">
    <property type="protein sequence ID" value="ADG90383.1"/>
    <property type="molecule type" value="Genomic_DNA"/>
</dbReference>
<dbReference type="HOGENOM" id="CLU_059734_0_0_2"/>
<dbReference type="Gene3D" id="3.40.50.10790">
    <property type="entry name" value="S-adenosyl-l-methionine hydroxide adenosyltransferase, N-terminal"/>
    <property type="match status" value="1"/>
</dbReference>
<evidence type="ECO:0000259" key="3">
    <source>
        <dbReference type="Pfam" id="PF01887"/>
    </source>
</evidence>
<dbReference type="GeneID" id="9165111"/>
<protein>
    <recommendedName>
        <fullName evidence="7">SAM-dependent chlorinase/fluorinase</fullName>
    </recommendedName>
</protein>
<dbReference type="InterPro" id="IPR046469">
    <property type="entry name" value="SAM_HAT_N"/>
</dbReference>
<keyword evidence="6" id="KW-1185">Reference proteome</keyword>
<organism evidence="5 6">
    <name type="scientific">Thermosphaera aggregans (strain DSM 11486 / M11TL)</name>
    <dbReference type="NCBI Taxonomy" id="633148"/>
    <lineage>
        <taxon>Archaea</taxon>
        <taxon>Thermoproteota</taxon>
        <taxon>Thermoprotei</taxon>
        <taxon>Desulfurococcales</taxon>
        <taxon>Desulfurococcaceae</taxon>
        <taxon>Thermosphaera</taxon>
    </lineage>
</organism>
<gene>
    <name evidence="5" type="ordered locus">Tagg_0102</name>
</gene>
<comment type="similarity">
    <text evidence="2">Belongs to the SAM hydrolase / SAM-dependent halogenase family.</text>
</comment>
<dbReference type="Proteomes" id="UP000002376">
    <property type="component" value="Chromosome"/>
</dbReference>
<feature type="domain" description="S-adenosyl-l-methionine hydroxide adenosyltransferase C-terminal" evidence="4">
    <location>
        <begin position="176"/>
        <end position="261"/>
    </location>
</feature>
<evidence type="ECO:0000313" key="5">
    <source>
        <dbReference type="EMBL" id="ADG90383.1"/>
    </source>
</evidence>
<dbReference type="PANTHER" id="PTHR35092:SF1">
    <property type="entry name" value="CHLORINASE MJ1651"/>
    <property type="match status" value="1"/>
</dbReference>
<dbReference type="Gene3D" id="2.40.30.90">
    <property type="entry name" value="Bacterial fluorinating enzyme like"/>
    <property type="match status" value="1"/>
</dbReference>